<dbReference type="Proteomes" id="UP000798662">
    <property type="component" value="Chromosome 2"/>
</dbReference>
<name>A0ACC3C6G9_PYRYE</name>
<evidence type="ECO:0000313" key="1">
    <source>
        <dbReference type="EMBL" id="KAK1865909.1"/>
    </source>
</evidence>
<sequence>MFDSLRTSFHVPSLPPAGGDGGDRAAAVAAVAATYPAAPSGTLLGVSFVRPLPRAEHPSVRWVVAVVATVAGLGVNAAAVAARTARRQVGRSATAAATATVGRVAAAVVALVGGYMWGGSAEEAAVAAAAAEVDTTLVAGAGRGGGGAPPPVGVRPLPGDEDGGDSGIAGGNGAGAGGDVPDPADPYAAYRALFVTLPLPPVAAAPADDATWARLRVAGPNPFALHAATAAAAADWGVTDAHLRAVPGCGDDTIATAAVDHRLYAVDHVEMGEFLAAGAAAATAAEKAADSQADPHGRSGGDEAENDGTGGWGEVVHSPRALLVLPATSNTGKLVPVAIETGKAGGGRRQLVTPADGARWAVARAALTAADGTDHQLTWHIGRTHLLVNGLAATARRALSPRHPLMRLLGPHFAGTLSINNLAETTLLPPGDAVDALLPGPVKPMHNWAVASLRGVDVWAAAAPDELAARGVMDNRLAYPYRDDALRVWGALATFVDAYVDACTPR</sequence>
<reference evidence="1" key="1">
    <citation type="submission" date="2019-11" db="EMBL/GenBank/DDBJ databases">
        <title>Nori genome reveals adaptations in red seaweeds to the harsh intertidal environment.</title>
        <authorList>
            <person name="Wang D."/>
            <person name="Mao Y."/>
        </authorList>
    </citation>
    <scope>NUCLEOTIDE SEQUENCE</scope>
    <source>
        <tissue evidence="1">Gametophyte</tissue>
    </source>
</reference>
<comment type="caution">
    <text evidence="1">The sequence shown here is derived from an EMBL/GenBank/DDBJ whole genome shotgun (WGS) entry which is preliminary data.</text>
</comment>
<protein>
    <submittedName>
        <fullName evidence="1">Uncharacterized protein</fullName>
    </submittedName>
</protein>
<organism evidence="1 2">
    <name type="scientific">Pyropia yezoensis</name>
    <name type="common">Susabi-nori</name>
    <name type="synonym">Porphyra yezoensis</name>
    <dbReference type="NCBI Taxonomy" id="2788"/>
    <lineage>
        <taxon>Eukaryota</taxon>
        <taxon>Rhodophyta</taxon>
        <taxon>Bangiophyceae</taxon>
        <taxon>Bangiales</taxon>
        <taxon>Bangiaceae</taxon>
        <taxon>Pyropia</taxon>
    </lineage>
</organism>
<gene>
    <name evidence="1" type="ORF">I4F81_008432</name>
</gene>
<keyword evidence="2" id="KW-1185">Reference proteome</keyword>
<evidence type="ECO:0000313" key="2">
    <source>
        <dbReference type="Proteomes" id="UP000798662"/>
    </source>
</evidence>
<dbReference type="EMBL" id="CM020619">
    <property type="protein sequence ID" value="KAK1865909.1"/>
    <property type="molecule type" value="Genomic_DNA"/>
</dbReference>
<proteinExistence type="predicted"/>
<accession>A0ACC3C6G9</accession>